<gene>
    <name evidence="1" type="ORF">PPL_00682</name>
</gene>
<dbReference type="RefSeq" id="XP_020438227.1">
    <property type="nucleotide sequence ID" value="XM_020571704.1"/>
</dbReference>
<name>D3AX53_HETP5</name>
<evidence type="ECO:0000313" key="1">
    <source>
        <dbReference type="EMBL" id="EFA86122.1"/>
    </source>
</evidence>
<evidence type="ECO:0000313" key="2">
    <source>
        <dbReference type="Proteomes" id="UP000001396"/>
    </source>
</evidence>
<dbReference type="InParanoid" id="D3AX53"/>
<dbReference type="InterPro" id="IPR019265">
    <property type="entry name" value="RTRAF"/>
</dbReference>
<dbReference type="PANTHER" id="PTHR15924">
    <property type="entry name" value="CLE"/>
    <property type="match status" value="1"/>
</dbReference>
<dbReference type="Proteomes" id="UP000001396">
    <property type="component" value="Unassembled WGS sequence"/>
</dbReference>
<dbReference type="Pfam" id="PF10036">
    <property type="entry name" value="RLL"/>
    <property type="match status" value="1"/>
</dbReference>
<dbReference type="STRING" id="670386.D3AX53"/>
<proteinExistence type="predicted"/>
<protein>
    <submittedName>
        <fullName evidence="1">Uncharacterized protein</fullName>
    </submittedName>
</protein>
<accession>D3AX53</accession>
<dbReference type="OMA" id="YPMRILR"/>
<keyword evidence="2" id="KW-1185">Reference proteome</keyword>
<dbReference type="EMBL" id="ADBJ01000003">
    <property type="protein sequence ID" value="EFA86122.1"/>
    <property type="molecule type" value="Genomic_DNA"/>
</dbReference>
<dbReference type="FunCoup" id="D3AX53">
    <property type="interactions" value="48"/>
</dbReference>
<organism evidence="1 2">
    <name type="scientific">Heterostelium pallidum (strain ATCC 26659 / Pp 5 / PN500)</name>
    <name type="common">Cellular slime mold</name>
    <name type="synonym">Polysphondylium pallidum</name>
    <dbReference type="NCBI Taxonomy" id="670386"/>
    <lineage>
        <taxon>Eukaryota</taxon>
        <taxon>Amoebozoa</taxon>
        <taxon>Evosea</taxon>
        <taxon>Eumycetozoa</taxon>
        <taxon>Dictyostelia</taxon>
        <taxon>Acytosteliales</taxon>
        <taxon>Acytosteliaceae</taxon>
        <taxon>Heterostelium</taxon>
    </lineage>
</organism>
<dbReference type="GeneID" id="31356213"/>
<comment type="caution">
    <text evidence="1">The sequence shown here is derived from an EMBL/GenBank/DDBJ whole genome shotgun (WGS) entry which is preliminary data.</text>
</comment>
<sequence>MSTTLPDLLSKRLTILKYPKPQYINLEEREEFINVVIYLLETYLSKSSSSVGEESTLDLQLVSVTDTWEDSFKKYLNENHCTLKIDNLLILEQKQQALEWLTTLAIKSSYKDNSDQIHETKYKCLQKLKLQLLSFDSTPEDLKAAIIKLATLFNIPISDSLTQMLHAIVRIAERKFTSNIVGNLKSSTSGVPTTKTTTTTTTTTTITNTTKATTEDKEYIKTINTEIVNNNIYPLGFDLQNEKMNSVATILRLLYVSDLREIQSKINQVLAIVQNYSADPQTNFKLGVVGR</sequence>
<reference evidence="1 2" key="1">
    <citation type="journal article" date="2011" name="Genome Res.">
        <title>Phylogeny-wide analysis of social amoeba genomes highlights ancient origins for complex intercellular communication.</title>
        <authorList>
            <person name="Heidel A.J."/>
            <person name="Lawal H.M."/>
            <person name="Felder M."/>
            <person name="Schilde C."/>
            <person name="Helps N.R."/>
            <person name="Tunggal B."/>
            <person name="Rivero F."/>
            <person name="John U."/>
            <person name="Schleicher M."/>
            <person name="Eichinger L."/>
            <person name="Platzer M."/>
            <person name="Noegel A.A."/>
            <person name="Schaap P."/>
            <person name="Gloeckner G."/>
        </authorList>
    </citation>
    <scope>NUCLEOTIDE SEQUENCE [LARGE SCALE GENOMIC DNA]</scope>
    <source>
        <strain evidence="2">ATCC 26659 / Pp 5 / PN500</strain>
    </source>
</reference>
<dbReference type="AlphaFoldDB" id="D3AX53"/>